<dbReference type="AlphaFoldDB" id="A0AAV4R5U1"/>
<organism evidence="2 3">
    <name type="scientific">Caerostris extrusa</name>
    <name type="common">Bark spider</name>
    <name type="synonym">Caerostris bankana</name>
    <dbReference type="NCBI Taxonomy" id="172846"/>
    <lineage>
        <taxon>Eukaryota</taxon>
        <taxon>Metazoa</taxon>
        <taxon>Ecdysozoa</taxon>
        <taxon>Arthropoda</taxon>
        <taxon>Chelicerata</taxon>
        <taxon>Arachnida</taxon>
        <taxon>Araneae</taxon>
        <taxon>Araneomorphae</taxon>
        <taxon>Entelegynae</taxon>
        <taxon>Araneoidea</taxon>
        <taxon>Araneidae</taxon>
        <taxon>Caerostris</taxon>
    </lineage>
</organism>
<keyword evidence="1" id="KW-0472">Membrane</keyword>
<comment type="caution">
    <text evidence="2">The sequence shown here is derived from an EMBL/GenBank/DDBJ whole genome shotgun (WGS) entry which is preliminary data.</text>
</comment>
<gene>
    <name evidence="2" type="primary">AVEN_98758_1</name>
    <name evidence="2" type="ORF">CEXT_269091</name>
</gene>
<evidence type="ECO:0000313" key="2">
    <source>
        <dbReference type="EMBL" id="GIY16424.1"/>
    </source>
</evidence>
<keyword evidence="1" id="KW-1133">Transmembrane helix</keyword>
<evidence type="ECO:0000313" key="3">
    <source>
        <dbReference type="Proteomes" id="UP001054945"/>
    </source>
</evidence>
<name>A0AAV4R5U1_CAEEX</name>
<protein>
    <submittedName>
        <fullName evidence="2">Uncharacterized protein</fullName>
    </submittedName>
</protein>
<sequence length="353" mass="39587">MLLNDVNEDVAAEYIKRQQKALKPVMNIATSIKWELNKVIEVLESQKTLFKKFLDETTNTTNPPCQKKLKRYSFEEQLRLDKAVSKYISSIATGIRDEMRGEIIGIITKFEGMMMSTAFIMFVILLVIAGLIALFSIGLIVAYHVGLCGTSCFRTTTQNNRKVVRRTVVSHRGGVLLLVFCYIISNFLWISCLCCVFLFLLTSLPLIGCRAVKDMTILDLTLDSSAYLPYHEIKSQLNFTDVVANFTKQISKLSPEKFVGYDTVDTGGLAGVLDSVNITPAFQVMKGFLIDLNRRNFSEMHSKMKNYTKVSKAAPLLDAAQKTYDSLVSHLSTALSNSEVFQSTLKIVPSCLY</sequence>
<feature type="transmembrane region" description="Helical" evidence="1">
    <location>
        <begin position="175"/>
        <end position="201"/>
    </location>
</feature>
<keyword evidence="1" id="KW-0812">Transmembrane</keyword>
<proteinExistence type="predicted"/>
<evidence type="ECO:0000256" key="1">
    <source>
        <dbReference type="SAM" id="Phobius"/>
    </source>
</evidence>
<keyword evidence="3" id="KW-1185">Reference proteome</keyword>
<dbReference type="Proteomes" id="UP001054945">
    <property type="component" value="Unassembled WGS sequence"/>
</dbReference>
<dbReference type="EMBL" id="BPLR01007377">
    <property type="protein sequence ID" value="GIY16424.1"/>
    <property type="molecule type" value="Genomic_DNA"/>
</dbReference>
<reference evidence="2 3" key="1">
    <citation type="submission" date="2021-06" db="EMBL/GenBank/DDBJ databases">
        <title>Caerostris extrusa draft genome.</title>
        <authorList>
            <person name="Kono N."/>
            <person name="Arakawa K."/>
        </authorList>
    </citation>
    <scope>NUCLEOTIDE SEQUENCE [LARGE SCALE GENOMIC DNA]</scope>
</reference>
<accession>A0AAV4R5U1</accession>
<feature type="transmembrane region" description="Helical" evidence="1">
    <location>
        <begin position="119"/>
        <end position="145"/>
    </location>
</feature>